<name>A0A515EU84_9BURK</name>
<dbReference type="Proteomes" id="UP000317365">
    <property type="component" value="Chromosome"/>
</dbReference>
<dbReference type="Gene3D" id="3.40.50.1460">
    <property type="match status" value="1"/>
</dbReference>
<dbReference type="EMBL" id="CP036282">
    <property type="protein sequence ID" value="QDL56209.1"/>
    <property type="molecule type" value="Genomic_DNA"/>
</dbReference>
<dbReference type="SUPFAM" id="SSF51126">
    <property type="entry name" value="Pectin lyase-like"/>
    <property type="match status" value="1"/>
</dbReference>
<feature type="domain" description="Caspase family p20" evidence="1">
    <location>
        <begin position="874"/>
        <end position="953"/>
    </location>
</feature>
<dbReference type="Pfam" id="PF05860">
    <property type="entry name" value="TPS"/>
    <property type="match status" value="1"/>
</dbReference>
<evidence type="ECO:0000313" key="3">
    <source>
        <dbReference type="Proteomes" id="UP000317365"/>
    </source>
</evidence>
<organism evidence="2 3">
    <name type="scientific">Rhodoferax aquaticus</name>
    <dbReference type="NCBI Taxonomy" id="2527691"/>
    <lineage>
        <taxon>Bacteria</taxon>
        <taxon>Pseudomonadati</taxon>
        <taxon>Pseudomonadota</taxon>
        <taxon>Betaproteobacteria</taxon>
        <taxon>Burkholderiales</taxon>
        <taxon>Comamonadaceae</taxon>
        <taxon>Rhodoferax</taxon>
    </lineage>
</organism>
<dbReference type="InterPro" id="IPR012334">
    <property type="entry name" value="Pectin_lyas_fold"/>
</dbReference>
<dbReference type="PANTHER" id="PTHR12338">
    <property type="entry name" value="AUTOTRANSPORTER"/>
    <property type="match status" value="1"/>
</dbReference>
<dbReference type="NCBIfam" id="TIGR01901">
    <property type="entry name" value="adhes_NPXG"/>
    <property type="match status" value="1"/>
</dbReference>
<dbReference type="SUPFAM" id="SSF52129">
    <property type="entry name" value="Caspase-like"/>
    <property type="match status" value="1"/>
</dbReference>
<dbReference type="InterPro" id="IPR001309">
    <property type="entry name" value="Pept_C14_p20"/>
</dbReference>
<evidence type="ECO:0000259" key="1">
    <source>
        <dbReference type="PROSITE" id="PS50208"/>
    </source>
</evidence>
<sequence length="1116" mass="114193">MSYTDHHQGPPFITLTRPVSAAVWIWVATMALPWASGAQTLPSGMTVAHGQASSSQGAGAMQIVASDKAVLQWQQFSIGASNKVVFQLPSSTSQVLNQVTGQDPSTILGSLQSNGKVWLLNPNGVVFGAGARIDVAGLVASSLHMQPSDFVAGNYVLKSSAYSASVINQGTIRTPYGGQVLLMGPSVHNSGTIETPGGQSALLATSQVELVDTGTPFMAMRVPVAAGQVRNSGSVAAGRIDIYGAVVNQQGSLVATGMGTNAQGEMVLRASGNVDLTAGSETRAAGGKVTVESDNGTIAVRGLVDVSAPSGNAGSIDMHAPNLEVGNTGEVTANALASGDGGRIVLWGYDLMRTKGLIAARGGLTRGDGGFIETSTHGALDIQRAPSAAAPFGKAGKWLIDPYDITLVAGAGSSNIGGGPFYTGAGNTATLGVDLITTALIAGTNVSVATGGVGSPGTQAGDITVAAPITANLTGGNVFFELNAARDIYLNQPMTFTGPNSVLLILFTGAVSSNAFVRLNTTLNLNANSLASMNNAGRGTLVGSGVINGNTALASTYGIAPGGVGGIGSITINGDLSLFPGSSLQIDIGGTTPGSGYDQLNVSGNVLNGSDLVIRQVGGFVPQAGASFSPLTFGSVSGDFNSVSFDAASTSWGLTTKVQAGQVQLVTTNMALPGGVPTSSSTPADLWPGFSLVEPPVRELAGKSKAGAGGLNDDASARPDGLLKKANYSGTSGSILDFIPVTGLPGTRVVAANPDLDLPQVPSAAAAMPGYRYIVSDKTNSYFRVLPVASVAPAELDQILTARREYKEALFSDAVQLLRKDPAIADLPSCSSAAEAVAGKCLAQASQPEVTPVSMPKAKAVDKRKMLAALPKITRKLALVIGINKYGDKRIPQLVGALPDARAVTALLDEELGYDAVTLSNPSKAEIFAALNGLTSELGENDSLLVYYAGHGEMVDSTGMGYWIPSDGVADNPNGWVSNSDINKLLARAKSRQMAVIADSCYSGRFTAESKFSGNKTSKAIDELLVKRAVTMMSSGGDEPVADTGKEGHSVFAWNLMQKMREVSGWSSGGTVFEAVRIGVESELPQTPQYGASLAAGHEMGADFLFEKRGVAKVAP</sequence>
<dbReference type="Pfam" id="PF00656">
    <property type="entry name" value="Peptidase_C14"/>
    <property type="match status" value="1"/>
</dbReference>
<dbReference type="GO" id="GO:0004197">
    <property type="term" value="F:cysteine-type endopeptidase activity"/>
    <property type="evidence" value="ECO:0007669"/>
    <property type="project" value="InterPro"/>
</dbReference>
<accession>A0A515EU84</accession>
<dbReference type="Gene3D" id="2.160.20.10">
    <property type="entry name" value="Single-stranded right-handed beta-helix, Pectin lyase-like"/>
    <property type="match status" value="1"/>
</dbReference>
<gene>
    <name evidence="2" type="ORF">EXZ61_19730</name>
</gene>
<dbReference type="InterPro" id="IPR050909">
    <property type="entry name" value="Bact_Autotransporter_VF"/>
</dbReference>
<dbReference type="PANTHER" id="PTHR12338:SF5">
    <property type="entry name" value="ANTIGEN 43-RELATED"/>
    <property type="match status" value="1"/>
</dbReference>
<evidence type="ECO:0000313" key="2">
    <source>
        <dbReference type="EMBL" id="QDL56209.1"/>
    </source>
</evidence>
<keyword evidence="3" id="KW-1185">Reference proteome</keyword>
<dbReference type="InterPro" id="IPR008638">
    <property type="entry name" value="FhaB/CdiA-like_TPS"/>
</dbReference>
<proteinExistence type="predicted"/>
<reference evidence="3" key="1">
    <citation type="submission" date="2019-02" db="EMBL/GenBank/DDBJ databases">
        <title>Complete genome sequence of Rhodoferax sp. Gr-4.</title>
        <authorList>
            <person name="Jin L."/>
        </authorList>
    </citation>
    <scope>NUCLEOTIDE SEQUENCE [LARGE SCALE GENOMIC DNA]</scope>
    <source>
        <strain evidence="3">Gr-4</strain>
    </source>
</reference>
<dbReference type="InterPro" id="IPR011600">
    <property type="entry name" value="Pept_C14_caspase"/>
</dbReference>
<dbReference type="InterPro" id="IPR011050">
    <property type="entry name" value="Pectin_lyase_fold/virulence"/>
</dbReference>
<dbReference type="PROSITE" id="PS50208">
    <property type="entry name" value="CASPASE_P20"/>
    <property type="match status" value="1"/>
</dbReference>
<dbReference type="KEGG" id="rhg:EXZ61_19730"/>
<dbReference type="SMART" id="SM00912">
    <property type="entry name" value="Haemagg_act"/>
    <property type="match status" value="1"/>
</dbReference>
<dbReference type="GO" id="GO:0006508">
    <property type="term" value="P:proteolysis"/>
    <property type="evidence" value="ECO:0007669"/>
    <property type="project" value="InterPro"/>
</dbReference>
<dbReference type="InterPro" id="IPR029030">
    <property type="entry name" value="Caspase-like_dom_sf"/>
</dbReference>
<reference evidence="3" key="2">
    <citation type="journal article" date="2020" name="Int. J. Syst. Evol. Microbiol.">
        <title>Genomic insights into a novel species Rhodoferax aquaticus sp. nov., isolated from freshwater.</title>
        <authorList>
            <person name="Li T."/>
            <person name="Zhuo Y."/>
            <person name="Jin C.Z."/>
            <person name="Wu X."/>
            <person name="Ko S.R."/>
            <person name="Jin F.J."/>
            <person name="Ahn C.Y."/>
            <person name="Oh H.M."/>
            <person name="Lee H.G."/>
            <person name="Jin L."/>
        </authorList>
    </citation>
    <scope>NUCLEOTIDE SEQUENCE [LARGE SCALE GENOMIC DNA]</scope>
    <source>
        <strain evidence="3">Gr-4</strain>
    </source>
</reference>
<protein>
    <submittedName>
        <fullName evidence="2">Filamentous hemagglutinin N-terminal domain-containing protein</fullName>
    </submittedName>
</protein>
<dbReference type="AlphaFoldDB" id="A0A515EU84"/>